<gene>
    <name evidence="1" type="ORF">FHS44_005864</name>
</gene>
<dbReference type="Gene3D" id="1.20.120.450">
    <property type="entry name" value="dinb family like domain"/>
    <property type="match status" value="1"/>
</dbReference>
<dbReference type="Proteomes" id="UP000552644">
    <property type="component" value="Unassembled WGS sequence"/>
</dbReference>
<dbReference type="SUPFAM" id="SSF109854">
    <property type="entry name" value="DinB/YfiT-like putative metalloenzymes"/>
    <property type="match status" value="1"/>
</dbReference>
<proteinExistence type="predicted"/>
<dbReference type="AlphaFoldDB" id="A0A7W7VQN9"/>
<comment type="caution">
    <text evidence="1">The sequence shown here is derived from an EMBL/GenBank/DDBJ whole genome shotgun (WGS) entry which is preliminary data.</text>
</comment>
<sequence length="168" mass="19344">MTDNRVSPAFVADERAMLDGWLDWHRETLAVKCAGLSEERLRERSVPPSSLSLLGLVRHMAHVERVWFRRVLNGEDVPFIYRRDDDYDADFNDVDTASAEEAFATWRAEVEVAREISARVPLDAIGKQQRHGQDVSHRWILVHMIEEYARHNGHADLLRERLDGAVGE</sequence>
<evidence type="ECO:0000313" key="2">
    <source>
        <dbReference type="Proteomes" id="UP000552644"/>
    </source>
</evidence>
<dbReference type="InterPro" id="IPR034660">
    <property type="entry name" value="DinB/YfiT-like"/>
</dbReference>
<organism evidence="1 2">
    <name type="scientific">Streptosporangium saharense</name>
    <dbReference type="NCBI Taxonomy" id="1706840"/>
    <lineage>
        <taxon>Bacteria</taxon>
        <taxon>Bacillati</taxon>
        <taxon>Actinomycetota</taxon>
        <taxon>Actinomycetes</taxon>
        <taxon>Streptosporangiales</taxon>
        <taxon>Streptosporangiaceae</taxon>
        <taxon>Streptosporangium</taxon>
    </lineage>
</organism>
<dbReference type="RefSeq" id="WP_246436170.1">
    <property type="nucleotide sequence ID" value="NZ_JACHJP010000007.1"/>
</dbReference>
<dbReference type="EMBL" id="JACHJP010000007">
    <property type="protein sequence ID" value="MBB4918734.1"/>
    <property type="molecule type" value="Genomic_DNA"/>
</dbReference>
<reference evidence="1 2" key="1">
    <citation type="submission" date="2020-08" db="EMBL/GenBank/DDBJ databases">
        <title>Genomic Encyclopedia of Type Strains, Phase III (KMG-III): the genomes of soil and plant-associated and newly described type strains.</title>
        <authorList>
            <person name="Whitman W."/>
        </authorList>
    </citation>
    <scope>NUCLEOTIDE SEQUENCE [LARGE SCALE GENOMIC DNA]</scope>
    <source>
        <strain evidence="1 2">CECT 8840</strain>
    </source>
</reference>
<protein>
    <submittedName>
        <fullName evidence="1">Putative damage-inducible protein DinB</fullName>
    </submittedName>
</protein>
<evidence type="ECO:0000313" key="1">
    <source>
        <dbReference type="EMBL" id="MBB4918734.1"/>
    </source>
</evidence>
<accession>A0A7W7VQN9</accession>
<name>A0A7W7VQN9_9ACTN</name>
<dbReference type="Pfam" id="PF04978">
    <property type="entry name" value="MST"/>
    <property type="match status" value="1"/>
</dbReference>
<dbReference type="InterPro" id="IPR007061">
    <property type="entry name" value="MST-like"/>
</dbReference>
<keyword evidence="2" id="KW-1185">Reference proteome</keyword>